<gene>
    <name evidence="2" type="ORF">O4U47_04540</name>
</gene>
<reference evidence="2" key="1">
    <citation type="submission" date="2023-01" db="EMBL/GenBank/DDBJ databases">
        <title>Draft genome sequence of Nocardiopsis sp. LSu2-4 isolated from halophytes.</title>
        <authorList>
            <person name="Duangmal K."/>
            <person name="Chantavorakit T."/>
        </authorList>
    </citation>
    <scope>NUCLEOTIDE SEQUENCE</scope>
    <source>
        <strain evidence="2">LSu2-4</strain>
    </source>
</reference>
<comment type="caution">
    <text evidence="2">The sequence shown here is derived from an EMBL/GenBank/DDBJ whole genome shotgun (WGS) entry which is preliminary data.</text>
</comment>
<feature type="region of interest" description="Disordered" evidence="1">
    <location>
        <begin position="121"/>
        <end position="150"/>
    </location>
</feature>
<proteinExistence type="predicted"/>
<evidence type="ECO:0000256" key="1">
    <source>
        <dbReference type="SAM" id="MobiDB-lite"/>
    </source>
</evidence>
<evidence type="ECO:0000313" key="2">
    <source>
        <dbReference type="EMBL" id="MDA2803770.1"/>
    </source>
</evidence>
<feature type="compositionally biased region" description="Basic and acidic residues" evidence="1">
    <location>
        <begin position="133"/>
        <end position="150"/>
    </location>
</feature>
<accession>A0ABT4TGC7</accession>
<dbReference type="EMBL" id="JAQFWP010000005">
    <property type="protein sequence ID" value="MDA2803770.1"/>
    <property type="molecule type" value="Genomic_DNA"/>
</dbReference>
<evidence type="ECO:0000313" key="3">
    <source>
        <dbReference type="Proteomes" id="UP001165685"/>
    </source>
</evidence>
<organism evidence="2 3">
    <name type="scientific">Nocardiopsis suaedae</name>
    <dbReference type="NCBI Taxonomy" id="3018444"/>
    <lineage>
        <taxon>Bacteria</taxon>
        <taxon>Bacillati</taxon>
        <taxon>Actinomycetota</taxon>
        <taxon>Actinomycetes</taxon>
        <taxon>Streptosporangiales</taxon>
        <taxon>Nocardiopsidaceae</taxon>
        <taxon>Nocardiopsis</taxon>
    </lineage>
</organism>
<name>A0ABT4TGC7_9ACTN</name>
<sequence>MSQVAFIVGLALADPMLFKLRSRSAIGHKAEADAYHALRREWRIREKLEYAHTLGYASERKYRKLHEFTSSIRDDLVDGVKRIDSTKVMHMQQLRNRYYQYIRDPIRKLDTESRKIDHFLKKNGIDPASPEHPWNREKRYQETTDGHSDR</sequence>
<dbReference type="RefSeq" id="WP_270676248.1">
    <property type="nucleotide sequence ID" value="NZ_JAQFWP010000005.1"/>
</dbReference>
<dbReference type="Proteomes" id="UP001165685">
    <property type="component" value="Unassembled WGS sequence"/>
</dbReference>
<keyword evidence="3" id="KW-1185">Reference proteome</keyword>
<protein>
    <submittedName>
        <fullName evidence="2">Uncharacterized protein</fullName>
    </submittedName>
</protein>